<dbReference type="AlphaFoldDB" id="A0A0R3TS60"/>
<reference evidence="9" key="1">
    <citation type="submission" date="2017-02" db="UniProtKB">
        <authorList>
            <consortium name="WormBaseParasite"/>
        </authorList>
    </citation>
    <scope>IDENTIFICATION</scope>
</reference>
<dbReference type="GO" id="GO:0033290">
    <property type="term" value="C:eukaryotic 48S preinitiation complex"/>
    <property type="evidence" value="ECO:0007669"/>
    <property type="project" value="UniProtKB-UniRule"/>
</dbReference>
<dbReference type="GO" id="GO:0001732">
    <property type="term" value="P:formation of cytoplasmic translation initiation complex"/>
    <property type="evidence" value="ECO:0007669"/>
    <property type="project" value="UniProtKB-UniRule"/>
</dbReference>
<comment type="similarity">
    <text evidence="1">Belongs to the CSN7/EIF3M family. CSN7 subfamily.</text>
</comment>
<dbReference type="InterPro" id="IPR045237">
    <property type="entry name" value="COPS7/eIF3m"/>
</dbReference>
<dbReference type="HAMAP" id="MF_03012">
    <property type="entry name" value="eIF3m"/>
    <property type="match status" value="1"/>
</dbReference>
<evidence type="ECO:0000313" key="8">
    <source>
        <dbReference type="Proteomes" id="UP000278807"/>
    </source>
</evidence>
<accession>A0A0R3TS60</accession>
<dbReference type="InterPro" id="IPR040750">
    <property type="entry name" value="eIF3m_C_helix"/>
</dbReference>
<gene>
    <name evidence="7" type="ORF">HNAJ_LOCUS10462</name>
</gene>
<dbReference type="EMBL" id="UZAE01013061">
    <property type="protein sequence ID" value="VDO08005.1"/>
    <property type="molecule type" value="Genomic_DNA"/>
</dbReference>
<comment type="similarity">
    <text evidence="5">Belongs to the eIF-3 subunit M family.</text>
</comment>
<feature type="domain" description="PCI" evidence="6">
    <location>
        <begin position="197"/>
        <end position="359"/>
    </location>
</feature>
<dbReference type="PROSITE" id="PS50250">
    <property type="entry name" value="PCI"/>
    <property type="match status" value="1"/>
</dbReference>
<evidence type="ECO:0000256" key="2">
    <source>
        <dbReference type="ARBA" id="ARBA00022490"/>
    </source>
</evidence>
<keyword evidence="3 5" id="KW-0396">Initiation factor</keyword>
<evidence type="ECO:0000256" key="4">
    <source>
        <dbReference type="ARBA" id="ARBA00022917"/>
    </source>
</evidence>
<dbReference type="SMART" id="SM00088">
    <property type="entry name" value="PINT"/>
    <property type="match status" value="1"/>
</dbReference>
<comment type="subunit">
    <text evidence="5">Component of the eukaryotic translation initiation factor 3 (eIF-3) complex.</text>
</comment>
<comment type="function">
    <text evidence="5">Component of the eukaryotic translation initiation factor 3 (eIF-3) complex, which is involved in protein synthesis of a specialized repertoire of mRNAs and, together with other initiation factors, stimulates binding of mRNA and methionyl-tRNAi to the 40S ribosome. The eIF-3 complex specifically targets and initiates translation of a subset of mRNAs involved in cell proliferation.</text>
</comment>
<dbReference type="GO" id="GO:0071541">
    <property type="term" value="C:eukaryotic translation initiation factor 3 complex, eIF3m"/>
    <property type="evidence" value="ECO:0007669"/>
    <property type="project" value="UniProtKB-UniRule"/>
</dbReference>
<protein>
    <recommendedName>
        <fullName evidence="5">Eukaryotic translation initiation factor 3 subunit M</fullName>
        <shortName evidence="5">eIF3m</shortName>
    </recommendedName>
</protein>
<evidence type="ECO:0000313" key="7">
    <source>
        <dbReference type="EMBL" id="VDO08005.1"/>
    </source>
</evidence>
<name>A0A0R3TS60_RODNA</name>
<evidence type="ECO:0000259" key="6">
    <source>
        <dbReference type="PROSITE" id="PS50250"/>
    </source>
</evidence>
<comment type="subcellular location">
    <subcellularLocation>
        <location evidence="5">Cytoplasm</location>
    </subcellularLocation>
</comment>
<evidence type="ECO:0000256" key="5">
    <source>
        <dbReference type="HAMAP-Rule" id="MF_03012"/>
    </source>
</evidence>
<dbReference type="InterPro" id="IPR027528">
    <property type="entry name" value="eIF3m"/>
</dbReference>
<dbReference type="PANTHER" id="PTHR15350">
    <property type="entry name" value="COP9 SIGNALOSOME COMPLEX SUBUNIT 7/DENDRITIC CELL PROTEIN GA17"/>
    <property type="match status" value="1"/>
</dbReference>
<evidence type="ECO:0000256" key="3">
    <source>
        <dbReference type="ARBA" id="ARBA00022540"/>
    </source>
</evidence>
<proteinExistence type="inferred from homology"/>
<dbReference type="Proteomes" id="UP000278807">
    <property type="component" value="Unassembled WGS sequence"/>
</dbReference>
<dbReference type="OrthoDB" id="10267031at2759"/>
<dbReference type="PANTHER" id="PTHR15350:SF2">
    <property type="entry name" value="EUKARYOTIC TRANSLATION INITIATION FACTOR 3 SUBUNIT M"/>
    <property type="match status" value="1"/>
</dbReference>
<dbReference type="GO" id="GO:0003743">
    <property type="term" value="F:translation initiation factor activity"/>
    <property type="evidence" value="ECO:0007669"/>
    <property type="project" value="UniProtKB-UniRule"/>
</dbReference>
<reference evidence="7 8" key="2">
    <citation type="submission" date="2018-11" db="EMBL/GenBank/DDBJ databases">
        <authorList>
            <consortium name="Pathogen Informatics"/>
        </authorList>
    </citation>
    <scope>NUCLEOTIDE SEQUENCE [LARGE SCALE GENOMIC DNA]</scope>
</reference>
<evidence type="ECO:0000313" key="9">
    <source>
        <dbReference type="WBParaSite" id="HNAJ_0001046701-mRNA-1"/>
    </source>
</evidence>
<keyword evidence="2 5" id="KW-0963">Cytoplasm</keyword>
<evidence type="ECO:0000256" key="1">
    <source>
        <dbReference type="ARBA" id="ARBA00008482"/>
    </source>
</evidence>
<dbReference type="InterPro" id="IPR000717">
    <property type="entry name" value="PCI_dom"/>
</dbReference>
<dbReference type="GO" id="GO:0016282">
    <property type="term" value="C:eukaryotic 43S preinitiation complex"/>
    <property type="evidence" value="ECO:0007669"/>
    <property type="project" value="UniProtKB-UniRule"/>
</dbReference>
<organism evidence="9">
    <name type="scientific">Rodentolepis nana</name>
    <name type="common">Dwarf tapeworm</name>
    <name type="synonym">Hymenolepis nana</name>
    <dbReference type="NCBI Taxonomy" id="102285"/>
    <lineage>
        <taxon>Eukaryota</taxon>
        <taxon>Metazoa</taxon>
        <taxon>Spiralia</taxon>
        <taxon>Lophotrochozoa</taxon>
        <taxon>Platyhelminthes</taxon>
        <taxon>Cestoda</taxon>
        <taxon>Eucestoda</taxon>
        <taxon>Cyclophyllidea</taxon>
        <taxon>Hymenolepididae</taxon>
        <taxon>Rodentolepis</taxon>
    </lineage>
</organism>
<sequence length="397" mass="44988">MAPPMFIDCTEADQVEELRNYLRKFGADIVDKCEVDDNNWPEAFVHCIPQLKFVFRNDKVSETGRLCFFVIITNFSEESSFLVTVSSLIMRLPSEFVDDAITKLCELYEDFADEKNRKHFGKLYSLDVLFNGLPEDHHSRYRIYRALVTCASDLGKLAHIHTETEMVERLLKQCNCTPIECQTLWRQMSAIHQANNNTKLATQALIHLLSTYTDGKAAGARDDACRCIVAVIKDPSILDHGRLMSLKPVQFLEGEPIHKLLEVYVSGGLADFISFNKKHPSFLADNGLDEKICLDKLRTLTLMEIAENAGELDYSTACKRLGVPKDQLESFIIEAVQQKVITCKLDQINQRILITGALPRTFGRSQWQSLYLTLKEWESGLRVVQNSLGAMIGPTSQ</sequence>
<keyword evidence="4 5" id="KW-0648">Protein biosynthesis</keyword>
<keyword evidence="8" id="KW-1185">Reference proteome</keyword>
<dbReference type="STRING" id="102285.A0A0R3TS60"/>
<dbReference type="WBParaSite" id="HNAJ_0001046701-mRNA-1">
    <property type="protein sequence ID" value="HNAJ_0001046701-mRNA-1"/>
    <property type="gene ID" value="HNAJ_0001046701"/>
</dbReference>
<dbReference type="Pfam" id="PF01399">
    <property type="entry name" value="PCI"/>
    <property type="match status" value="1"/>
</dbReference>
<dbReference type="Pfam" id="PF18005">
    <property type="entry name" value="eIF3m_C_helix"/>
    <property type="match status" value="1"/>
</dbReference>